<accession>A0A059VF18</accession>
<feature type="region of interest" description="Disordered" evidence="1">
    <location>
        <begin position="230"/>
        <end position="255"/>
    </location>
</feature>
<sequence>MSDIYAEFGVNGAVMSSNNITEHEQNMLALPTSVRDGDESIETIDPETEVELGTEQDQETDVEVTDNEAGDGENDAAEEGSETEFTPLGDPDAELVESSRQIDEYAEGFSQMREQAIKAGLSAEVADQIEAEYERDNQLSEASLKALEAVGYSRGFVRSFINGQEALANTYVAQIQAYAGGPEKFQAILSHLNATSKDAVASLEKAIESQDLHAIKTIINLGMASHTKKFGKTPQRSVTKRAPASPAAARKSTVEGFASQREMIAAMSDKRYQDDASYRAQVEARVGASSW</sequence>
<dbReference type="InterPro" id="IPR008768">
    <property type="entry name" value="Gp9-like"/>
</dbReference>
<dbReference type="GO" id="GO:0019069">
    <property type="term" value="P:viral capsid assembly"/>
    <property type="evidence" value="ECO:0007669"/>
    <property type="project" value="InterPro"/>
</dbReference>
<dbReference type="OrthoDB" id="9213at10239"/>
<gene>
    <name evidence="2" type="ORF">phiPSA2_33</name>
</gene>
<dbReference type="Pfam" id="PF05396">
    <property type="entry name" value="Phage_T7_Capsid"/>
    <property type="match status" value="1"/>
</dbReference>
<feature type="region of interest" description="Disordered" evidence="1">
    <location>
        <begin position="32"/>
        <end position="91"/>
    </location>
</feature>
<protein>
    <submittedName>
        <fullName evidence="2">Capsid assembly protein</fullName>
    </submittedName>
</protein>
<evidence type="ECO:0000256" key="1">
    <source>
        <dbReference type="SAM" id="MobiDB-lite"/>
    </source>
</evidence>
<proteinExistence type="predicted"/>
<dbReference type="RefSeq" id="YP_009043261.1">
    <property type="nucleotide sequence ID" value="NC_024362.1"/>
</dbReference>
<keyword evidence="3" id="KW-1185">Reference proteome</keyword>
<organism evidence="2 3">
    <name type="scientific">Pseudomonas phage phiPSA2</name>
    <dbReference type="NCBI Taxonomy" id="1500756"/>
    <lineage>
        <taxon>Viruses</taxon>
        <taxon>Duplodnaviria</taxon>
        <taxon>Heunggongvirae</taxon>
        <taxon>Uroviricota</taxon>
        <taxon>Caudoviricetes</taxon>
        <taxon>Autographivirales</taxon>
        <taxon>Autotranscriptaviridae</taxon>
        <taxon>Studiervirinae</taxon>
        <taxon>Ghunavirus</taxon>
        <taxon>Ghunavirus PSA2</taxon>
    </lineage>
</organism>
<dbReference type="EMBL" id="KJ507099">
    <property type="protein sequence ID" value="AHZ95014.1"/>
    <property type="molecule type" value="Genomic_DNA"/>
</dbReference>
<reference evidence="2 3" key="1">
    <citation type="journal article" date="2014" name="J. Basic Microbiol.">
        <title>Isolation and partial characterization of bacteriophages infecting Pseudomonas syringae pv. actinidiae, causal agent of kiwifruit bacterial canker.</title>
        <authorList>
            <person name="Di Lallo G."/>
            <person name="Evangelisti M."/>
            <person name="Mancuso F."/>
            <person name="Ferrante P."/>
            <person name="Marcelletti S."/>
            <person name="Tinari A."/>
            <person name="Superti F."/>
            <person name="Migliore L."/>
            <person name="D'Addabbo P."/>
            <person name="Frezza D."/>
            <person name="Scortichini M."/>
            <person name="Thaller M.C."/>
        </authorList>
    </citation>
    <scope>NUCLEOTIDE SEQUENCE [LARGE SCALE GENOMIC DNA]</scope>
</reference>
<dbReference type="KEGG" id="vg:19685919"/>
<feature type="compositionally biased region" description="Low complexity" evidence="1">
    <location>
        <begin position="240"/>
        <end position="251"/>
    </location>
</feature>
<dbReference type="GeneID" id="19685919"/>
<feature type="compositionally biased region" description="Acidic residues" evidence="1">
    <location>
        <begin position="39"/>
        <end position="82"/>
    </location>
</feature>
<evidence type="ECO:0000313" key="3">
    <source>
        <dbReference type="Proteomes" id="UP000204268"/>
    </source>
</evidence>
<name>A0A059VF18_9CAUD</name>
<dbReference type="Proteomes" id="UP000204268">
    <property type="component" value="Segment"/>
</dbReference>
<evidence type="ECO:0000313" key="2">
    <source>
        <dbReference type="EMBL" id="AHZ95014.1"/>
    </source>
</evidence>